<dbReference type="Gene3D" id="1.20.58.60">
    <property type="match status" value="2"/>
</dbReference>
<name>A0A7D9IIV3_PARCT</name>
<dbReference type="OrthoDB" id="6018565at2759"/>
<organism evidence="3 4">
    <name type="scientific">Paramuricea clavata</name>
    <name type="common">Red gorgonian</name>
    <name type="synonym">Violescent sea-whip</name>
    <dbReference type="NCBI Taxonomy" id="317549"/>
    <lineage>
        <taxon>Eukaryota</taxon>
        <taxon>Metazoa</taxon>
        <taxon>Cnidaria</taxon>
        <taxon>Anthozoa</taxon>
        <taxon>Octocorallia</taxon>
        <taxon>Malacalcyonacea</taxon>
        <taxon>Plexauridae</taxon>
        <taxon>Paramuricea</taxon>
    </lineage>
</organism>
<dbReference type="SUPFAM" id="SSF46966">
    <property type="entry name" value="Spectrin repeat"/>
    <property type="match status" value="2"/>
</dbReference>
<feature type="domain" description="Tc1-like transposase DDE" evidence="2">
    <location>
        <begin position="355"/>
        <end position="500"/>
    </location>
</feature>
<dbReference type="InterPro" id="IPR036397">
    <property type="entry name" value="RNaseH_sf"/>
</dbReference>
<dbReference type="InterPro" id="IPR038717">
    <property type="entry name" value="Tc1-like_DDE_dom"/>
</dbReference>
<comment type="caution">
    <text evidence="3">The sequence shown here is derived from an EMBL/GenBank/DDBJ whole genome shotgun (WGS) entry which is preliminary data.</text>
</comment>
<evidence type="ECO:0000313" key="3">
    <source>
        <dbReference type="EMBL" id="CAB4008742.1"/>
    </source>
</evidence>
<evidence type="ECO:0000259" key="2">
    <source>
        <dbReference type="Pfam" id="PF13358"/>
    </source>
</evidence>
<dbReference type="Proteomes" id="UP001152795">
    <property type="component" value="Unassembled WGS sequence"/>
</dbReference>
<evidence type="ECO:0000256" key="1">
    <source>
        <dbReference type="ARBA" id="ARBA00022737"/>
    </source>
</evidence>
<dbReference type="Gene3D" id="3.30.420.10">
    <property type="entry name" value="Ribonuclease H-like superfamily/Ribonuclease H"/>
    <property type="match status" value="1"/>
</dbReference>
<reference evidence="3" key="1">
    <citation type="submission" date="2020-04" db="EMBL/GenBank/DDBJ databases">
        <authorList>
            <person name="Alioto T."/>
            <person name="Alioto T."/>
            <person name="Gomez Garrido J."/>
        </authorList>
    </citation>
    <scope>NUCLEOTIDE SEQUENCE</scope>
    <source>
        <strain evidence="3">A484AB</strain>
    </source>
</reference>
<gene>
    <name evidence="3" type="ORF">PACLA_8A078012</name>
</gene>
<dbReference type="PANTHER" id="PTHR11915">
    <property type="entry name" value="SPECTRIN/FILAMIN RELATED CYTOSKELETAL PROTEIN"/>
    <property type="match status" value="1"/>
</dbReference>
<dbReference type="InterPro" id="IPR002017">
    <property type="entry name" value="Spectrin_repeat"/>
</dbReference>
<proteinExistence type="predicted"/>
<dbReference type="EMBL" id="CACRXK020006214">
    <property type="protein sequence ID" value="CAB4008742.1"/>
    <property type="molecule type" value="Genomic_DNA"/>
</dbReference>
<protein>
    <submittedName>
        <fullName evidence="3">Spectrin alpha chain, non-erythrocytic 1-like</fullName>
    </submittedName>
</protein>
<dbReference type="CDD" id="cd00176">
    <property type="entry name" value="SPEC"/>
    <property type="match status" value="1"/>
</dbReference>
<dbReference type="InterPro" id="IPR009057">
    <property type="entry name" value="Homeodomain-like_sf"/>
</dbReference>
<dbReference type="SMART" id="SM00150">
    <property type="entry name" value="SPEC"/>
    <property type="match status" value="2"/>
</dbReference>
<dbReference type="SUPFAM" id="SSF46689">
    <property type="entry name" value="Homeodomain-like"/>
    <property type="match status" value="1"/>
</dbReference>
<dbReference type="InterPro" id="IPR018159">
    <property type="entry name" value="Spectrin/alpha-actinin"/>
</dbReference>
<feature type="non-terminal residue" evidence="3">
    <location>
        <position position="538"/>
    </location>
</feature>
<dbReference type="Pfam" id="PF00435">
    <property type="entry name" value="Spectrin"/>
    <property type="match status" value="2"/>
</dbReference>
<dbReference type="GO" id="GO:0003676">
    <property type="term" value="F:nucleic acid binding"/>
    <property type="evidence" value="ECO:0007669"/>
    <property type="project" value="InterPro"/>
</dbReference>
<keyword evidence="4" id="KW-1185">Reference proteome</keyword>
<sequence length="538" mass="61759">NKVAELDRLSNYRKAKLTDNSAFLQFNWKTDVVESWISDKATVVESEDCGKDLASVQTLLNKQVTFESGLQAFEQEGVQKVTTLKDDLVKAQHAQSPAIMGRNDELVQRWQALLEASASRKEQLLKSQDKYKKVEDMYLLFAKKASAFNSWFENAEEDLTDPVRCNSVEEIMVLQDQHEQFRESLQQAEEDMRTLRRLDKQIKSYHVSINPYTWFTMETLEETWESLEKIIQQTVAKIWREFCQRNSFAVQSRGGLRINNRKLTDNDLELIETLKANKGSISMREISEILEEFGDVQGGIAMSTISRAIKSRLLSGKKYSRKKITHVALQRFTFTNVLYTQLFVNYLSSKDARKIKFFDEAGIKSPDAGIRLYGHAPVGERCVEVERKLENPNTTLNLLVSLNGVEYYNMLDGATDTVQFLNFFEEAANAVNFETTRPALEVGDIVVMDNLAVHHYEGGELLEEYLADMGIELLFTPVYSPDLNPVELCFNKIKTQLNYNFQKVFKANLKLATVLALETITVEDMSHFYNLTSYLFEL</sequence>
<evidence type="ECO:0000313" key="4">
    <source>
        <dbReference type="Proteomes" id="UP001152795"/>
    </source>
</evidence>
<accession>A0A7D9IIV3</accession>
<keyword evidence="1" id="KW-0677">Repeat</keyword>
<dbReference type="Pfam" id="PF13358">
    <property type="entry name" value="DDE_3"/>
    <property type="match status" value="1"/>
</dbReference>
<dbReference type="AlphaFoldDB" id="A0A7D9IIV3"/>